<name>A0A9N9NLP0_9GLOM</name>
<keyword evidence="3" id="KW-1185">Reference proteome</keyword>
<dbReference type="AlphaFoldDB" id="A0A9N9NLP0"/>
<sequence>MSDNIFGFLFSDPYFYTSSEEQDTLLNFSFSASQHSYIESNEEHTQFNTIQELIQLSYEQQSNEESNRINEDNECKIENGAEFPN</sequence>
<evidence type="ECO:0000313" key="2">
    <source>
        <dbReference type="EMBL" id="CAG8743330.1"/>
    </source>
</evidence>
<gene>
    <name evidence="2" type="ORF">DERYTH_LOCUS16202</name>
</gene>
<protein>
    <submittedName>
        <fullName evidence="2">22951_t:CDS:1</fullName>
    </submittedName>
</protein>
<organism evidence="2 3">
    <name type="scientific">Dentiscutata erythropus</name>
    <dbReference type="NCBI Taxonomy" id="1348616"/>
    <lineage>
        <taxon>Eukaryota</taxon>
        <taxon>Fungi</taxon>
        <taxon>Fungi incertae sedis</taxon>
        <taxon>Mucoromycota</taxon>
        <taxon>Glomeromycotina</taxon>
        <taxon>Glomeromycetes</taxon>
        <taxon>Diversisporales</taxon>
        <taxon>Gigasporaceae</taxon>
        <taxon>Dentiscutata</taxon>
    </lineage>
</organism>
<dbReference type="EMBL" id="CAJVPY010013889">
    <property type="protein sequence ID" value="CAG8743330.1"/>
    <property type="molecule type" value="Genomic_DNA"/>
</dbReference>
<dbReference type="Proteomes" id="UP000789405">
    <property type="component" value="Unassembled WGS sequence"/>
</dbReference>
<comment type="caution">
    <text evidence="2">The sequence shown here is derived from an EMBL/GenBank/DDBJ whole genome shotgun (WGS) entry which is preliminary data.</text>
</comment>
<evidence type="ECO:0000313" key="3">
    <source>
        <dbReference type="Proteomes" id="UP000789405"/>
    </source>
</evidence>
<evidence type="ECO:0000256" key="1">
    <source>
        <dbReference type="SAM" id="MobiDB-lite"/>
    </source>
</evidence>
<feature type="region of interest" description="Disordered" evidence="1">
    <location>
        <begin position="61"/>
        <end position="85"/>
    </location>
</feature>
<proteinExistence type="predicted"/>
<reference evidence="2" key="1">
    <citation type="submission" date="2021-06" db="EMBL/GenBank/DDBJ databases">
        <authorList>
            <person name="Kallberg Y."/>
            <person name="Tangrot J."/>
            <person name="Rosling A."/>
        </authorList>
    </citation>
    <scope>NUCLEOTIDE SEQUENCE</scope>
    <source>
        <strain evidence="2">MA453B</strain>
    </source>
</reference>
<accession>A0A9N9NLP0</accession>
<feature type="compositionally biased region" description="Basic and acidic residues" evidence="1">
    <location>
        <begin position="65"/>
        <end position="79"/>
    </location>
</feature>